<dbReference type="STRING" id="1385369.N825_27055"/>
<sequence length="34" mass="3478">MGVKKLPPRCYASGSPRSILTFSALELVGGSLAA</sequence>
<dbReference type="Proteomes" id="UP000019486">
    <property type="component" value="Unassembled WGS sequence"/>
</dbReference>
<keyword evidence="2" id="KW-1185">Reference proteome</keyword>
<reference evidence="1 2" key="1">
    <citation type="submission" date="2013-08" db="EMBL/GenBank/DDBJ databases">
        <title>The genome sequence of Skermanella stibiiresistens.</title>
        <authorList>
            <person name="Zhu W."/>
            <person name="Wang G."/>
        </authorList>
    </citation>
    <scope>NUCLEOTIDE SEQUENCE [LARGE SCALE GENOMIC DNA]</scope>
    <source>
        <strain evidence="1 2">SB22</strain>
    </source>
</reference>
<proteinExistence type="predicted"/>
<organism evidence="1 2">
    <name type="scientific">Skermanella stibiiresistens SB22</name>
    <dbReference type="NCBI Taxonomy" id="1385369"/>
    <lineage>
        <taxon>Bacteria</taxon>
        <taxon>Pseudomonadati</taxon>
        <taxon>Pseudomonadota</taxon>
        <taxon>Alphaproteobacteria</taxon>
        <taxon>Rhodospirillales</taxon>
        <taxon>Azospirillaceae</taxon>
        <taxon>Skermanella</taxon>
    </lineage>
</organism>
<name>W9GVD6_9PROT</name>
<evidence type="ECO:0000313" key="1">
    <source>
        <dbReference type="EMBL" id="EWY36407.1"/>
    </source>
</evidence>
<dbReference type="EMBL" id="AVFL01000044">
    <property type="protein sequence ID" value="EWY36407.1"/>
    <property type="molecule type" value="Genomic_DNA"/>
</dbReference>
<dbReference type="AlphaFoldDB" id="W9GVD6"/>
<comment type="caution">
    <text evidence="1">The sequence shown here is derived from an EMBL/GenBank/DDBJ whole genome shotgun (WGS) entry which is preliminary data.</text>
</comment>
<gene>
    <name evidence="1" type="ORF">N825_27055</name>
</gene>
<protein>
    <submittedName>
        <fullName evidence="1">Uncharacterized protein</fullName>
    </submittedName>
</protein>
<accession>W9GVD6</accession>
<evidence type="ECO:0000313" key="2">
    <source>
        <dbReference type="Proteomes" id="UP000019486"/>
    </source>
</evidence>